<dbReference type="OrthoDB" id="3539048at2"/>
<reference evidence="2 3" key="1">
    <citation type="submission" date="2017-06" db="EMBL/GenBank/DDBJ databases">
        <authorList>
            <person name="Kim H.J."/>
            <person name="Triplett B.A."/>
        </authorList>
    </citation>
    <scope>NUCLEOTIDE SEQUENCE [LARGE SCALE GENOMIC DNA]</scope>
    <source>
        <strain evidence="2 3">DSM 43151</strain>
    </source>
</reference>
<organism evidence="2 3">
    <name type="scientific">Actinoplanes regularis</name>
    <dbReference type="NCBI Taxonomy" id="52697"/>
    <lineage>
        <taxon>Bacteria</taxon>
        <taxon>Bacillati</taxon>
        <taxon>Actinomycetota</taxon>
        <taxon>Actinomycetes</taxon>
        <taxon>Micromonosporales</taxon>
        <taxon>Micromonosporaceae</taxon>
        <taxon>Actinoplanes</taxon>
    </lineage>
</organism>
<protein>
    <recommendedName>
        <fullName evidence="1">DUF7455 domain-containing protein</fullName>
    </recommendedName>
</protein>
<proteinExistence type="predicted"/>
<dbReference type="RefSeq" id="WP_089291752.1">
    <property type="nucleotide sequence ID" value="NZ_BOMU01000001.1"/>
</dbReference>
<evidence type="ECO:0000259" key="1">
    <source>
        <dbReference type="Pfam" id="PF24254"/>
    </source>
</evidence>
<feature type="domain" description="DUF7455" evidence="1">
    <location>
        <begin position="15"/>
        <end position="65"/>
    </location>
</feature>
<dbReference type="EMBL" id="FZNR01000001">
    <property type="protein sequence ID" value="SNR32319.1"/>
    <property type="molecule type" value="Genomic_DNA"/>
</dbReference>
<gene>
    <name evidence="2" type="ORF">SAMN06264365_1011068</name>
</gene>
<sequence length="70" mass="7501">MTTLLSPEIDTVGELTDRCDRCGAAAKLEVTLTSGGDLAFCGHHANRMHAEIARVASKVRVEEGFVWAGK</sequence>
<evidence type="ECO:0000313" key="2">
    <source>
        <dbReference type="EMBL" id="SNR32319.1"/>
    </source>
</evidence>
<name>A0A238VFM9_9ACTN</name>
<accession>A0A238VFM9</accession>
<evidence type="ECO:0000313" key="3">
    <source>
        <dbReference type="Proteomes" id="UP000198415"/>
    </source>
</evidence>
<dbReference type="Pfam" id="PF24254">
    <property type="entry name" value="DUF7455"/>
    <property type="match status" value="1"/>
</dbReference>
<dbReference type="AlphaFoldDB" id="A0A238VFM9"/>
<keyword evidence="3" id="KW-1185">Reference proteome</keyword>
<dbReference type="Proteomes" id="UP000198415">
    <property type="component" value="Unassembled WGS sequence"/>
</dbReference>
<dbReference type="InterPro" id="IPR055878">
    <property type="entry name" value="DUF7455"/>
</dbReference>